<sequence>MSPHAPTFVHGSHLAAAAALLLAGWAIGLLVSRLRRPITAATVTGMLASNHSSPTTSPSTSGISVSNLHEAARQQQLHPEPTFAIDKSRPTCAGEAAPSTTAPTTATKPIPIPASPMNMHKNQNQNPTTLTNLDLYNTPSTSSSISLSSSVSSPASASASGIPGSTTTPAALFPWRRATSLPSFNPAHRASVSDSVLARKGSPACGARRCPDEAACGSGGGGSGGSGAGSIPRESVLAGVGGQFKGVGGC</sequence>
<dbReference type="RefSeq" id="XP_003651762.1">
    <property type="nucleotide sequence ID" value="XM_003651714.1"/>
</dbReference>
<feature type="compositionally biased region" description="Low complexity" evidence="1">
    <location>
        <begin position="96"/>
        <end position="109"/>
    </location>
</feature>
<keyword evidence="2" id="KW-0472">Membrane</keyword>
<dbReference type="Proteomes" id="UP000008181">
    <property type="component" value="Chromosome 2"/>
</dbReference>
<dbReference type="HOGENOM" id="CLU_1111988_0_0_1"/>
<keyword evidence="2" id="KW-1133">Transmembrane helix</keyword>
<keyword evidence="4" id="KW-1185">Reference proteome</keyword>
<evidence type="ECO:0000256" key="1">
    <source>
        <dbReference type="SAM" id="MobiDB-lite"/>
    </source>
</evidence>
<evidence type="ECO:0000313" key="4">
    <source>
        <dbReference type="Proteomes" id="UP000008181"/>
    </source>
</evidence>
<evidence type="ECO:0000256" key="2">
    <source>
        <dbReference type="SAM" id="Phobius"/>
    </source>
</evidence>
<evidence type="ECO:0000313" key="3">
    <source>
        <dbReference type="EMBL" id="AEO65426.1"/>
    </source>
</evidence>
<name>G2QYN8_THETT</name>
<dbReference type="GeneID" id="11520562"/>
<feature type="transmembrane region" description="Helical" evidence="2">
    <location>
        <begin position="12"/>
        <end position="31"/>
    </location>
</feature>
<reference evidence="3 4" key="1">
    <citation type="journal article" date="2011" name="Nat. Biotechnol.">
        <title>Comparative genomic analysis of the thermophilic biomass-degrading fungi Myceliophthora thermophila and Thielavia terrestris.</title>
        <authorList>
            <person name="Berka R.M."/>
            <person name="Grigoriev I.V."/>
            <person name="Otillar R."/>
            <person name="Salamov A."/>
            <person name="Grimwood J."/>
            <person name="Reid I."/>
            <person name="Ishmael N."/>
            <person name="John T."/>
            <person name="Darmond C."/>
            <person name="Moisan M.-C."/>
            <person name="Henrissat B."/>
            <person name="Coutinho P.M."/>
            <person name="Lombard V."/>
            <person name="Natvig D.O."/>
            <person name="Lindquist E."/>
            <person name="Schmutz J."/>
            <person name="Lucas S."/>
            <person name="Harris P."/>
            <person name="Powlowski J."/>
            <person name="Bellemare A."/>
            <person name="Taylor D."/>
            <person name="Butler G."/>
            <person name="de Vries R.P."/>
            <person name="Allijn I.E."/>
            <person name="van den Brink J."/>
            <person name="Ushinsky S."/>
            <person name="Storms R."/>
            <person name="Powell A.J."/>
            <person name="Paulsen I.T."/>
            <person name="Elbourne L.D.H."/>
            <person name="Baker S.E."/>
            <person name="Magnuson J."/>
            <person name="LaBoissiere S."/>
            <person name="Clutterbuck A.J."/>
            <person name="Martinez D."/>
            <person name="Wogulis M."/>
            <person name="de Leon A.L."/>
            <person name="Rey M.W."/>
            <person name="Tsang A."/>
        </authorList>
    </citation>
    <scope>NUCLEOTIDE SEQUENCE [LARGE SCALE GENOMIC DNA]</scope>
    <source>
        <strain evidence="4">ATCC 38088 / NRRL 8126</strain>
    </source>
</reference>
<dbReference type="AlphaFoldDB" id="G2QYN8"/>
<feature type="region of interest" description="Disordered" evidence="1">
    <location>
        <begin position="72"/>
        <end position="164"/>
    </location>
</feature>
<accession>G2QYN8</accession>
<dbReference type="KEGG" id="ttt:THITE_2086906"/>
<feature type="compositionally biased region" description="Gly residues" evidence="1">
    <location>
        <begin position="217"/>
        <end position="228"/>
    </location>
</feature>
<protein>
    <submittedName>
        <fullName evidence="3">Uncharacterized protein</fullName>
    </submittedName>
</protein>
<dbReference type="EMBL" id="CP003010">
    <property type="protein sequence ID" value="AEO65426.1"/>
    <property type="molecule type" value="Genomic_DNA"/>
</dbReference>
<gene>
    <name evidence="3" type="ORF">THITE_2086906</name>
</gene>
<feature type="region of interest" description="Disordered" evidence="1">
    <location>
        <begin position="204"/>
        <end position="230"/>
    </location>
</feature>
<keyword evidence="2" id="KW-0812">Transmembrane</keyword>
<organism evidence="3 4">
    <name type="scientific">Thermothielavioides terrestris (strain ATCC 38088 / NRRL 8126)</name>
    <name type="common">Thielavia terrestris</name>
    <dbReference type="NCBI Taxonomy" id="578455"/>
    <lineage>
        <taxon>Eukaryota</taxon>
        <taxon>Fungi</taxon>
        <taxon>Dikarya</taxon>
        <taxon>Ascomycota</taxon>
        <taxon>Pezizomycotina</taxon>
        <taxon>Sordariomycetes</taxon>
        <taxon>Sordariomycetidae</taxon>
        <taxon>Sordariales</taxon>
        <taxon>Chaetomiaceae</taxon>
        <taxon>Thermothielavioides</taxon>
        <taxon>Thermothielavioides terrestris</taxon>
    </lineage>
</organism>
<proteinExistence type="predicted"/>
<feature type="compositionally biased region" description="Low complexity" evidence="1">
    <location>
        <begin position="122"/>
        <end position="164"/>
    </location>
</feature>